<comment type="caution">
    <text evidence="4">The sequence shown here is derived from an EMBL/GenBank/DDBJ whole genome shotgun (WGS) entry which is preliminary data.</text>
</comment>
<dbReference type="GO" id="GO:0009755">
    <property type="term" value="P:hormone-mediated signaling pathway"/>
    <property type="evidence" value="ECO:0007669"/>
    <property type="project" value="TreeGrafter"/>
</dbReference>
<keyword evidence="5" id="KW-1185">Reference proteome</keyword>
<dbReference type="GO" id="GO:0045893">
    <property type="term" value="P:positive regulation of DNA-templated transcription"/>
    <property type="evidence" value="ECO:0007669"/>
    <property type="project" value="TreeGrafter"/>
</dbReference>
<dbReference type="InterPro" id="IPR004883">
    <property type="entry name" value="LOB"/>
</dbReference>
<evidence type="ECO:0000256" key="1">
    <source>
        <dbReference type="ARBA" id="ARBA00005474"/>
    </source>
</evidence>
<dbReference type="Gramene" id="arahy.Tifrunner.gnm2.ann2.Ah20g484500.1">
    <property type="protein sequence ID" value="arahy.Tifrunner.gnm2.ann2.Ah20g484500.1-CDS"/>
    <property type="gene ID" value="arahy.Tifrunner.gnm2.ann2.Ah20g484500"/>
</dbReference>
<evidence type="ECO:0000313" key="4">
    <source>
        <dbReference type="EMBL" id="RYQ86455.1"/>
    </source>
</evidence>
<dbReference type="OrthoDB" id="1903788at2759"/>
<sequence length="257" mass="27485">MAEPQGGGAEGSRRRSTSAARRGAAAPTQEGAPPPSPSSPCGACKFLRRKCVAGCIFAPHFSSDQGAAKFAAVHKVFGASNVSKLLLHVPAHRRNEAVATICYEAQARLSDPVYGCVSTILSLQQQVASLQAEVAMTQTQVMNGRIAYASVLDTTQQQQQPQQQALQHHHPNMMINNLGLYPAFSNSSSASTTNLMNITNFNPATGGFDLSMEAATAPSSSHSIHPLHHNSNFSRLSQYDDDDEQESKIPPVFNPDL</sequence>
<feature type="compositionally biased region" description="Low complexity" evidence="2">
    <location>
        <begin position="218"/>
        <end position="232"/>
    </location>
</feature>
<comment type="similarity">
    <text evidence="1">Belongs to the LOB domain-containing protein family.</text>
</comment>
<dbReference type="PANTHER" id="PTHR31529">
    <property type="entry name" value="LOB DOMAIN CONTAINING PROTEIN"/>
    <property type="match status" value="1"/>
</dbReference>
<dbReference type="PANTHER" id="PTHR31529:SF12">
    <property type="entry name" value="LOB DOMAIN-CONTAINING PROTEIN 20"/>
    <property type="match status" value="1"/>
</dbReference>
<reference evidence="4 5" key="1">
    <citation type="submission" date="2019-01" db="EMBL/GenBank/DDBJ databases">
        <title>Sequencing of cultivated peanut Arachis hypogaea provides insights into genome evolution and oil improvement.</title>
        <authorList>
            <person name="Chen X."/>
        </authorList>
    </citation>
    <scope>NUCLEOTIDE SEQUENCE [LARGE SCALE GENOMIC DNA]</scope>
    <source>
        <strain evidence="5">cv. Fuhuasheng</strain>
        <tissue evidence="4">Leaves</tissue>
    </source>
</reference>
<dbReference type="SMR" id="A0A444X9U1"/>
<feature type="domain" description="LOB" evidence="3">
    <location>
        <begin position="39"/>
        <end position="141"/>
    </location>
</feature>
<organism evidence="4 5">
    <name type="scientific">Arachis hypogaea</name>
    <name type="common">Peanut</name>
    <dbReference type="NCBI Taxonomy" id="3818"/>
    <lineage>
        <taxon>Eukaryota</taxon>
        <taxon>Viridiplantae</taxon>
        <taxon>Streptophyta</taxon>
        <taxon>Embryophyta</taxon>
        <taxon>Tracheophyta</taxon>
        <taxon>Spermatophyta</taxon>
        <taxon>Magnoliopsida</taxon>
        <taxon>eudicotyledons</taxon>
        <taxon>Gunneridae</taxon>
        <taxon>Pentapetalae</taxon>
        <taxon>rosids</taxon>
        <taxon>fabids</taxon>
        <taxon>Fabales</taxon>
        <taxon>Fabaceae</taxon>
        <taxon>Papilionoideae</taxon>
        <taxon>50 kb inversion clade</taxon>
        <taxon>dalbergioids sensu lato</taxon>
        <taxon>Dalbergieae</taxon>
        <taxon>Pterocarpus clade</taxon>
        <taxon>Arachis</taxon>
    </lineage>
</organism>
<dbReference type="Pfam" id="PF03195">
    <property type="entry name" value="LOB"/>
    <property type="match status" value="1"/>
</dbReference>
<protein>
    <recommendedName>
        <fullName evidence="3">LOB domain-containing protein</fullName>
    </recommendedName>
</protein>
<feature type="region of interest" description="Disordered" evidence="2">
    <location>
        <begin position="217"/>
        <end position="257"/>
    </location>
</feature>
<feature type="compositionally biased region" description="Low complexity" evidence="2">
    <location>
        <begin position="17"/>
        <end position="26"/>
    </location>
</feature>
<dbReference type="GO" id="GO:0005634">
    <property type="term" value="C:nucleus"/>
    <property type="evidence" value="ECO:0007669"/>
    <property type="project" value="TreeGrafter"/>
</dbReference>
<feature type="region of interest" description="Disordered" evidence="2">
    <location>
        <begin position="1"/>
        <end position="39"/>
    </location>
</feature>
<dbReference type="STRING" id="3818.A0A444X9U1"/>
<evidence type="ECO:0000313" key="5">
    <source>
        <dbReference type="Proteomes" id="UP000289738"/>
    </source>
</evidence>
<dbReference type="AlphaFoldDB" id="A0A444X9U1"/>
<evidence type="ECO:0000256" key="2">
    <source>
        <dbReference type="SAM" id="MobiDB-lite"/>
    </source>
</evidence>
<accession>A0A444X9U1</accession>
<proteinExistence type="inferred from homology"/>
<dbReference type="Proteomes" id="UP000289738">
    <property type="component" value="Chromosome B10"/>
</dbReference>
<gene>
    <name evidence="4" type="ORF">Ahy_B10g106127</name>
</gene>
<dbReference type="EMBL" id="SDMP01000020">
    <property type="protein sequence ID" value="RYQ86455.1"/>
    <property type="molecule type" value="Genomic_DNA"/>
</dbReference>
<feature type="compositionally biased region" description="Gly residues" evidence="2">
    <location>
        <begin position="1"/>
        <end position="10"/>
    </location>
</feature>
<evidence type="ECO:0000259" key="3">
    <source>
        <dbReference type="PROSITE" id="PS50891"/>
    </source>
</evidence>
<dbReference type="PROSITE" id="PS50891">
    <property type="entry name" value="LOB"/>
    <property type="match status" value="1"/>
</dbReference>
<name>A0A444X9U1_ARAHY</name>